<sequence length="321" mass="33884">MITRRSLAALAALAPMPSLAQTGAFPNRPVKLVVPYTPGGSVDLMARAFGTRWSPHLGQPVVTENRPGASTMLATQLVARSEPDGYTVLSGGTQMALMRHLGTPVAYDAERDLTAVAVLTLIPYLLVVNAALPVRTVPELIAYMRARPGAMSYASFGVGGAGHLAAEMFNMMAGTQSLHVPYNGTAPGLTDVIGGRVDMSFCTIPPAIPLIQAGRLRAIALTGLQHLRALPGIPSIAEAGLPGYECVSMNVLFVPSATPADRVARLNAAAVASLRDESLRELLEEQGFVPAEPMAPEQTKRAFDESVAKLVTIIQRAEIRA</sequence>
<feature type="chain" id="PRO_5042109839" evidence="2">
    <location>
        <begin position="21"/>
        <end position="321"/>
    </location>
</feature>
<comment type="caution">
    <text evidence="3">The sequence shown here is derived from an EMBL/GenBank/DDBJ whole genome shotgun (WGS) entry which is preliminary data.</text>
</comment>
<dbReference type="PANTHER" id="PTHR42928">
    <property type="entry name" value="TRICARBOXYLATE-BINDING PROTEIN"/>
    <property type="match status" value="1"/>
</dbReference>
<comment type="similarity">
    <text evidence="1">Belongs to the UPF0065 (bug) family.</text>
</comment>
<dbReference type="AlphaFoldDB" id="A0AAF1KN31"/>
<proteinExistence type="inferred from homology"/>
<evidence type="ECO:0000313" key="4">
    <source>
        <dbReference type="Proteomes" id="UP001196068"/>
    </source>
</evidence>
<dbReference type="EMBL" id="JAAEDH010000026">
    <property type="protein sequence ID" value="MBR0657101.1"/>
    <property type="molecule type" value="Genomic_DNA"/>
</dbReference>
<dbReference type="CDD" id="cd13578">
    <property type="entry name" value="PBP2_Bug27"/>
    <property type="match status" value="1"/>
</dbReference>
<gene>
    <name evidence="3" type="ORF">GXW79_18640</name>
</gene>
<feature type="signal peptide" evidence="2">
    <location>
        <begin position="1"/>
        <end position="20"/>
    </location>
</feature>
<evidence type="ECO:0000313" key="3">
    <source>
        <dbReference type="EMBL" id="MBR0657101.1"/>
    </source>
</evidence>
<keyword evidence="2" id="KW-0732">Signal</keyword>
<evidence type="ECO:0000256" key="2">
    <source>
        <dbReference type="SAM" id="SignalP"/>
    </source>
</evidence>
<name>A0AAF1KN31_9PROT</name>
<organism evidence="3 4">
    <name type="scientific">Plastoroseomonas arctica</name>
    <dbReference type="NCBI Taxonomy" id="1509237"/>
    <lineage>
        <taxon>Bacteria</taxon>
        <taxon>Pseudomonadati</taxon>
        <taxon>Pseudomonadota</taxon>
        <taxon>Alphaproteobacteria</taxon>
        <taxon>Acetobacterales</taxon>
        <taxon>Acetobacteraceae</taxon>
        <taxon>Plastoroseomonas</taxon>
    </lineage>
</organism>
<reference evidence="3" key="2">
    <citation type="journal article" date="2021" name="Syst. Appl. Microbiol.">
        <title>Roseomonas hellenica sp. nov., isolated from roots of wild-growing Alkanna tinctoria.</title>
        <authorList>
            <person name="Rat A."/>
            <person name="Naranjo H.D."/>
            <person name="Lebbe L."/>
            <person name="Cnockaert M."/>
            <person name="Krigas N."/>
            <person name="Grigoriadou K."/>
            <person name="Maloupa E."/>
            <person name="Willems A."/>
        </authorList>
    </citation>
    <scope>NUCLEOTIDE SEQUENCE</scope>
    <source>
        <strain evidence="3">LMG 28251</strain>
    </source>
</reference>
<dbReference type="SUPFAM" id="SSF53850">
    <property type="entry name" value="Periplasmic binding protein-like II"/>
    <property type="match status" value="1"/>
</dbReference>
<accession>A0AAF1KN31</accession>
<reference evidence="3" key="1">
    <citation type="submission" date="2020-01" db="EMBL/GenBank/DDBJ databases">
        <authorList>
            <person name="Rat A."/>
        </authorList>
    </citation>
    <scope>NUCLEOTIDE SEQUENCE</scope>
    <source>
        <strain evidence="3">LMG 28251</strain>
    </source>
</reference>
<keyword evidence="4" id="KW-1185">Reference proteome</keyword>
<dbReference type="Proteomes" id="UP001196068">
    <property type="component" value="Unassembled WGS sequence"/>
</dbReference>
<evidence type="ECO:0000256" key="1">
    <source>
        <dbReference type="ARBA" id="ARBA00006987"/>
    </source>
</evidence>
<dbReference type="InterPro" id="IPR042100">
    <property type="entry name" value="Bug_dom1"/>
</dbReference>
<protein>
    <submittedName>
        <fullName evidence="3">Tripartite tricarboxylate transporter substrate binding protein</fullName>
    </submittedName>
</protein>
<dbReference type="InterPro" id="IPR005064">
    <property type="entry name" value="BUG"/>
</dbReference>
<dbReference type="Pfam" id="PF03401">
    <property type="entry name" value="TctC"/>
    <property type="match status" value="1"/>
</dbReference>
<dbReference type="PIRSF" id="PIRSF017082">
    <property type="entry name" value="YflP"/>
    <property type="match status" value="1"/>
</dbReference>
<dbReference type="Gene3D" id="3.40.190.150">
    <property type="entry name" value="Bordetella uptake gene, domain 1"/>
    <property type="match status" value="1"/>
</dbReference>
<dbReference type="PANTHER" id="PTHR42928:SF5">
    <property type="entry name" value="BLR1237 PROTEIN"/>
    <property type="match status" value="1"/>
</dbReference>
<dbReference type="Gene3D" id="3.40.190.10">
    <property type="entry name" value="Periplasmic binding protein-like II"/>
    <property type="match status" value="1"/>
</dbReference>
<dbReference type="RefSeq" id="WP_211875966.1">
    <property type="nucleotide sequence ID" value="NZ_JAAEDH010000026.1"/>
</dbReference>